<dbReference type="AlphaFoldDB" id="A0A1B2JJ57"/>
<keyword evidence="8" id="KW-0539">Nucleus</keyword>
<feature type="region of interest" description="Disordered" evidence="9">
    <location>
        <begin position="1"/>
        <end position="65"/>
    </location>
</feature>
<evidence type="ECO:0000256" key="8">
    <source>
        <dbReference type="ARBA" id="ARBA00023242"/>
    </source>
</evidence>
<dbReference type="UniPathway" id="UPA00988"/>
<name>A0A1B2JJ57_PICPA</name>
<comment type="pathway">
    <text evidence="3">tRNA modification; 5-methoxycarbonylmethyl-2-thiouridine-tRNA biosynthesis.</text>
</comment>
<dbReference type="GO" id="GO:0008023">
    <property type="term" value="C:transcription elongation factor complex"/>
    <property type="evidence" value="ECO:0007669"/>
    <property type="project" value="TreeGrafter"/>
</dbReference>
<protein>
    <recommendedName>
        <fullName evidence="5">Elongator complex protein 4</fullName>
    </recommendedName>
</protein>
<evidence type="ECO:0000313" key="11">
    <source>
        <dbReference type="Proteomes" id="UP000094565"/>
    </source>
</evidence>
<dbReference type="PANTHER" id="PTHR12896">
    <property type="entry name" value="PAX6 NEIGHBOR PROTEIN PAXNEB"/>
    <property type="match status" value="1"/>
</dbReference>
<evidence type="ECO:0000256" key="4">
    <source>
        <dbReference type="ARBA" id="ARBA00007573"/>
    </source>
</evidence>
<accession>A0A1B2JJ57</accession>
<keyword evidence="6" id="KW-0963">Cytoplasm</keyword>
<evidence type="ECO:0000256" key="9">
    <source>
        <dbReference type="SAM" id="MobiDB-lite"/>
    </source>
</evidence>
<keyword evidence="7" id="KW-0819">tRNA processing</keyword>
<dbReference type="OrthoDB" id="289162at2759"/>
<dbReference type="CDD" id="cd19494">
    <property type="entry name" value="Elp4"/>
    <property type="match status" value="1"/>
</dbReference>
<dbReference type="InterPro" id="IPR008728">
    <property type="entry name" value="Elongator_complex_protein_4"/>
</dbReference>
<dbReference type="PANTHER" id="PTHR12896:SF1">
    <property type="entry name" value="ELONGATOR COMPLEX PROTEIN 4"/>
    <property type="match status" value="1"/>
</dbReference>
<sequence length="419" mass="46623">MSFRRRQEVIGGTPSGLSPGVNSSRNPVAGGPSRGPPVSPPSRAPLRNTPHVNPTGPAPGLHNRAANNDMLAQHPGIRPSTITSQPTLSTGSADLDRLLTHEGLPLGNSLLIEENGTTDFSSVLLKVYAAQGIVHNRNAGKLNTHVIVIGSDQQWGRQLPGVYRGSSKEQKKNKVATNESKVTVGNINDSNLKIAWRYGLKKDSPSEEFSDHSQTYPNYQHAFDITSSLLPAPAANEMSFVSLNVPDYSKVMLHIQRIISQHQGKLIRIVLQSFLNPAMYPPQLIQHNQSLNFIKSLRHLLHNSPNISLVSSINLDLYPRHNALVTMIEMLFDAIIELKPFPPELVQMMERIYKNQPAKIKQGFLNVLKLPVLSESGLMVIKEMEYCFKNGKKKFEIEEWSIPIDEEEEERSTTKDIEF</sequence>
<gene>
    <name evidence="10" type="primary">ELP4</name>
    <name evidence="10" type="ORF">ATY40_BA7504975</name>
</gene>
<dbReference type="Proteomes" id="UP000094565">
    <property type="component" value="Chromosome 4"/>
</dbReference>
<comment type="similarity">
    <text evidence="4">Belongs to the ELP4 family.</text>
</comment>
<dbReference type="Gene3D" id="3.40.50.300">
    <property type="entry name" value="P-loop containing nucleotide triphosphate hydrolases"/>
    <property type="match status" value="1"/>
</dbReference>
<evidence type="ECO:0000256" key="7">
    <source>
        <dbReference type="ARBA" id="ARBA00022694"/>
    </source>
</evidence>
<dbReference type="GO" id="GO:0033588">
    <property type="term" value="C:elongator holoenzyme complex"/>
    <property type="evidence" value="ECO:0007669"/>
    <property type="project" value="InterPro"/>
</dbReference>
<evidence type="ECO:0000256" key="2">
    <source>
        <dbReference type="ARBA" id="ARBA00004496"/>
    </source>
</evidence>
<evidence type="ECO:0000313" key="10">
    <source>
        <dbReference type="EMBL" id="ANZ78064.1"/>
    </source>
</evidence>
<evidence type="ECO:0000256" key="3">
    <source>
        <dbReference type="ARBA" id="ARBA00005043"/>
    </source>
</evidence>
<keyword evidence="11" id="KW-1185">Reference proteome</keyword>
<organism evidence="10 11">
    <name type="scientific">Komagataella pastoris</name>
    <name type="common">Yeast</name>
    <name type="synonym">Pichia pastoris</name>
    <dbReference type="NCBI Taxonomy" id="4922"/>
    <lineage>
        <taxon>Eukaryota</taxon>
        <taxon>Fungi</taxon>
        <taxon>Dikarya</taxon>
        <taxon>Ascomycota</taxon>
        <taxon>Saccharomycotina</taxon>
        <taxon>Pichiomycetes</taxon>
        <taxon>Pichiales</taxon>
        <taxon>Pichiaceae</taxon>
        <taxon>Komagataella</taxon>
    </lineage>
</organism>
<dbReference type="EMBL" id="CP014587">
    <property type="protein sequence ID" value="ANZ78064.1"/>
    <property type="molecule type" value="Genomic_DNA"/>
</dbReference>
<reference evidence="10 11" key="1">
    <citation type="submission" date="2016-02" db="EMBL/GenBank/DDBJ databases">
        <title>Comparative genomic and transcriptomic foundation for Pichia pastoris.</title>
        <authorList>
            <person name="Love K.R."/>
            <person name="Shah K.A."/>
            <person name="Whittaker C.A."/>
            <person name="Wu J."/>
            <person name="Bartlett M.C."/>
            <person name="Ma D."/>
            <person name="Leeson R.L."/>
            <person name="Priest M."/>
            <person name="Young S.K."/>
            <person name="Love J.C."/>
        </authorList>
    </citation>
    <scope>NUCLEOTIDE SEQUENCE [LARGE SCALE GENOMIC DNA]</scope>
    <source>
        <strain evidence="10 11">ATCC 28485</strain>
    </source>
</reference>
<comment type="subcellular location">
    <subcellularLocation>
        <location evidence="2">Cytoplasm</location>
    </subcellularLocation>
    <subcellularLocation>
        <location evidence="1">Nucleus</location>
    </subcellularLocation>
</comment>
<evidence type="ECO:0000256" key="1">
    <source>
        <dbReference type="ARBA" id="ARBA00004123"/>
    </source>
</evidence>
<dbReference type="GO" id="GO:0005737">
    <property type="term" value="C:cytoplasm"/>
    <property type="evidence" value="ECO:0007669"/>
    <property type="project" value="UniProtKB-SubCell"/>
</dbReference>
<dbReference type="InterPro" id="IPR027417">
    <property type="entry name" value="P-loop_NTPase"/>
</dbReference>
<evidence type="ECO:0000256" key="6">
    <source>
        <dbReference type="ARBA" id="ARBA00022490"/>
    </source>
</evidence>
<feature type="compositionally biased region" description="Pro residues" evidence="9">
    <location>
        <begin position="34"/>
        <end position="43"/>
    </location>
</feature>
<proteinExistence type="inferred from homology"/>
<dbReference type="GO" id="GO:0002098">
    <property type="term" value="P:tRNA wobble uridine modification"/>
    <property type="evidence" value="ECO:0007669"/>
    <property type="project" value="InterPro"/>
</dbReference>
<evidence type="ECO:0000256" key="5">
    <source>
        <dbReference type="ARBA" id="ARBA00020265"/>
    </source>
</evidence>
<dbReference type="Pfam" id="PF05625">
    <property type="entry name" value="PAXNEB"/>
    <property type="match status" value="1"/>
</dbReference>